<keyword evidence="5" id="KW-1185">Reference proteome</keyword>
<accession>I4F0U3</accession>
<evidence type="ECO:0000259" key="3">
    <source>
        <dbReference type="PROSITE" id="PS50977"/>
    </source>
</evidence>
<name>I4F0U3_MODI5</name>
<dbReference type="GO" id="GO:0003677">
    <property type="term" value="F:DNA binding"/>
    <property type="evidence" value="ECO:0007669"/>
    <property type="project" value="UniProtKB-UniRule"/>
</dbReference>
<dbReference type="PROSITE" id="PS01081">
    <property type="entry name" value="HTH_TETR_1"/>
    <property type="match status" value="1"/>
</dbReference>
<evidence type="ECO:0000313" key="4">
    <source>
        <dbReference type="EMBL" id="CCH89256.1"/>
    </source>
</evidence>
<dbReference type="AlphaFoldDB" id="I4F0U3"/>
<dbReference type="InterPro" id="IPR023772">
    <property type="entry name" value="DNA-bd_HTH_TetR-type_CS"/>
</dbReference>
<feature type="domain" description="HTH tetR-type" evidence="3">
    <location>
        <begin position="1"/>
        <end position="48"/>
    </location>
</feature>
<sequence length="184" mass="19855">MLIDDGYAGVTVDGVAATAGVGRATIYRRWSTMPDLVAEALRDLGSSSIETPDTGSLEEDALVLLRWLIGAVNGPLGTVTLSLPRDFGALSAFSTGPLEAWKSAFARTWDRWTPCNGDRDTFIRGSAVADAASDPVVHQWLFSDQIVPTALADEVLKCVISPLTSPTPQLATWINRREQLHRTC</sequence>
<keyword evidence="1 2" id="KW-0238">DNA-binding</keyword>
<dbReference type="KEGG" id="mmar:MODMU_3852"/>
<evidence type="ECO:0000256" key="2">
    <source>
        <dbReference type="PROSITE-ProRule" id="PRU00335"/>
    </source>
</evidence>
<dbReference type="Pfam" id="PF00440">
    <property type="entry name" value="TetR_N"/>
    <property type="match status" value="1"/>
</dbReference>
<dbReference type="InterPro" id="IPR001647">
    <property type="entry name" value="HTH_TetR"/>
</dbReference>
<evidence type="ECO:0000313" key="5">
    <source>
        <dbReference type="Proteomes" id="UP000006461"/>
    </source>
</evidence>
<organism evidence="4 5">
    <name type="scientific">Modestobacter italicus (strain DSM 44449 / CECT 9708 / BC 501)</name>
    <dbReference type="NCBI Taxonomy" id="2732864"/>
    <lineage>
        <taxon>Bacteria</taxon>
        <taxon>Bacillati</taxon>
        <taxon>Actinomycetota</taxon>
        <taxon>Actinomycetes</taxon>
        <taxon>Geodermatophilales</taxon>
        <taxon>Geodermatophilaceae</taxon>
        <taxon>Modestobacter</taxon>
    </lineage>
</organism>
<dbReference type="InterPro" id="IPR009057">
    <property type="entry name" value="Homeodomain-like_sf"/>
</dbReference>
<proteinExistence type="predicted"/>
<dbReference type="EMBL" id="FO203431">
    <property type="protein sequence ID" value="CCH89256.1"/>
    <property type="molecule type" value="Genomic_DNA"/>
</dbReference>
<dbReference type="eggNOG" id="COG1309">
    <property type="taxonomic scope" value="Bacteria"/>
</dbReference>
<dbReference type="Gene3D" id="1.10.357.10">
    <property type="entry name" value="Tetracycline Repressor, domain 2"/>
    <property type="match status" value="1"/>
</dbReference>
<dbReference type="Gene3D" id="1.10.10.60">
    <property type="entry name" value="Homeodomain-like"/>
    <property type="match status" value="1"/>
</dbReference>
<dbReference type="Proteomes" id="UP000006461">
    <property type="component" value="Chromosome"/>
</dbReference>
<dbReference type="HOGENOM" id="CLU_069356_25_6_11"/>
<dbReference type="OrthoDB" id="9796019at2"/>
<dbReference type="SUPFAM" id="SSF46689">
    <property type="entry name" value="Homeodomain-like"/>
    <property type="match status" value="1"/>
</dbReference>
<dbReference type="PROSITE" id="PS50977">
    <property type="entry name" value="HTH_TETR_2"/>
    <property type="match status" value="1"/>
</dbReference>
<reference evidence="4 5" key="1">
    <citation type="journal article" date="2012" name="J. Bacteriol.">
        <title>Genome Sequence of Radiation-Resistant Modestobacter marinus Strain BC501, a Representative Actinobacterium That Thrives on Calcareous Stone Surfaces.</title>
        <authorList>
            <person name="Normand P."/>
            <person name="Gury J."/>
            <person name="Pujic P."/>
            <person name="Chouaia B."/>
            <person name="Crotti E."/>
            <person name="Brusetti L."/>
            <person name="Daffonchio D."/>
            <person name="Vacherie B."/>
            <person name="Barbe V."/>
            <person name="Medigue C."/>
            <person name="Calteau A."/>
            <person name="Ghodhbane-Gtari F."/>
            <person name="Essoussi I."/>
            <person name="Nouioui I."/>
            <person name="Abbassi-Ghozzi I."/>
            <person name="Gtari M."/>
        </authorList>
    </citation>
    <scope>NUCLEOTIDE SEQUENCE [LARGE SCALE GENOMIC DNA]</scope>
    <source>
        <strain evidence="5">BC 501</strain>
    </source>
</reference>
<protein>
    <submittedName>
        <fullName evidence="4">Transcriptional regulator, TetR family</fullName>
    </submittedName>
</protein>
<evidence type="ECO:0000256" key="1">
    <source>
        <dbReference type="ARBA" id="ARBA00023125"/>
    </source>
</evidence>
<gene>
    <name evidence="4" type="ordered locus">MODMU_3852</name>
</gene>
<feature type="DNA-binding region" description="H-T-H motif" evidence="2">
    <location>
        <begin position="11"/>
        <end position="30"/>
    </location>
</feature>